<sequence length="370" mass="42770">MEEFINRFCPVDNEKTDFFPTFHNDHDLSVRSYYKPVIEHLFGHSIERGADSIIFGGSFITNDETPNDIDCIVIVPNSNCIPHKNEILTMSGCTLDIVYVTEENTDMIYKLMNMFSFDKYDLNVGLVQVSLTSEFRNSWDDFYGQYDFAELLLEREAYIFRHFVTGSQKNGVLVTIHGLNTNSEWNFDLSPIASSSNWIFAPFYYGNVKLPLLSQKLKADILGYFREWIFMIKDKYQCEISIFAHSFGTYIIGAYLVGFNHNPPVKFDNIVLAGSILTPDYDWNKCIDRGCVNTVYNIISPRDPWVPKIEGAKILTKDKLFGQASNLGFTQTNKRLIQESYDIYDHSNMLRLDVFESKVIPFLNTVKKFR</sequence>
<keyword evidence="2" id="KW-1185">Reference proteome</keyword>
<dbReference type="Proteomes" id="UP000036932">
    <property type="component" value="Unassembled WGS sequence"/>
</dbReference>
<evidence type="ECO:0008006" key="3">
    <source>
        <dbReference type="Google" id="ProtNLM"/>
    </source>
</evidence>
<dbReference type="InterPro" id="IPR029058">
    <property type="entry name" value="AB_hydrolase_fold"/>
</dbReference>
<dbReference type="PATRIC" id="fig|1705565.3.peg.1295"/>
<dbReference type="AlphaFoldDB" id="A0A0M1N1H2"/>
<evidence type="ECO:0000313" key="1">
    <source>
        <dbReference type="EMBL" id="KOR76011.1"/>
    </source>
</evidence>
<organism evidence="1 2">
    <name type="scientific">Paenibacillus solani</name>
    <dbReference type="NCBI Taxonomy" id="1705565"/>
    <lineage>
        <taxon>Bacteria</taxon>
        <taxon>Bacillati</taxon>
        <taxon>Bacillota</taxon>
        <taxon>Bacilli</taxon>
        <taxon>Bacillales</taxon>
        <taxon>Paenibacillaceae</taxon>
        <taxon>Paenibacillus</taxon>
    </lineage>
</organism>
<dbReference type="SUPFAM" id="SSF53474">
    <property type="entry name" value="alpha/beta-Hydrolases"/>
    <property type="match status" value="1"/>
</dbReference>
<dbReference type="InterPro" id="IPR053860">
    <property type="entry name" value="DUF6932"/>
</dbReference>
<proteinExistence type="predicted"/>
<evidence type="ECO:0000313" key="2">
    <source>
        <dbReference type="Proteomes" id="UP000036932"/>
    </source>
</evidence>
<gene>
    <name evidence="1" type="ORF">AM231_25530</name>
</gene>
<accession>A0A0M1N1H2</accession>
<comment type="caution">
    <text evidence="1">The sequence shown here is derived from an EMBL/GenBank/DDBJ whole genome shotgun (WGS) entry which is preliminary data.</text>
</comment>
<protein>
    <recommendedName>
        <fullName evidence="3">Alpha/beta hydrolase</fullName>
    </recommendedName>
</protein>
<name>A0A0M1N1H2_9BACL</name>
<dbReference type="EMBL" id="LIUT01000008">
    <property type="protein sequence ID" value="KOR76011.1"/>
    <property type="molecule type" value="Genomic_DNA"/>
</dbReference>
<reference evidence="2" key="1">
    <citation type="submission" date="2015-08" db="EMBL/GenBank/DDBJ databases">
        <title>Genome sequencing project for genomic taxonomy and phylogenomics of Bacillus-like bacteria.</title>
        <authorList>
            <person name="Liu B."/>
            <person name="Wang J."/>
            <person name="Zhu Y."/>
            <person name="Liu G."/>
            <person name="Chen Q."/>
            <person name="Chen Z."/>
            <person name="Lan J."/>
            <person name="Che J."/>
            <person name="Ge C."/>
            <person name="Shi H."/>
            <person name="Pan Z."/>
            <person name="Liu X."/>
        </authorList>
    </citation>
    <scope>NUCLEOTIDE SEQUENCE [LARGE SCALE GENOMIC DNA]</scope>
    <source>
        <strain evidence="2">FJAT-22460</strain>
    </source>
</reference>
<dbReference type="Pfam" id="PF22014">
    <property type="entry name" value="DUF6932"/>
    <property type="match status" value="1"/>
</dbReference>